<evidence type="ECO:0000256" key="1">
    <source>
        <dbReference type="ARBA" id="ARBA00000085"/>
    </source>
</evidence>
<feature type="transmembrane region" description="Helical" evidence="13">
    <location>
        <begin position="129"/>
        <end position="151"/>
    </location>
</feature>
<dbReference type="InterPro" id="IPR004358">
    <property type="entry name" value="Sig_transdc_His_kin-like_C"/>
</dbReference>
<dbReference type="Pfam" id="PF00989">
    <property type="entry name" value="PAS"/>
    <property type="match status" value="1"/>
</dbReference>
<evidence type="ECO:0000313" key="17">
    <source>
        <dbReference type="Proteomes" id="UP000033869"/>
    </source>
</evidence>
<keyword evidence="7" id="KW-0808">Transferase</keyword>
<evidence type="ECO:0000256" key="12">
    <source>
        <dbReference type="ARBA" id="ARBA00023136"/>
    </source>
</evidence>
<dbReference type="GO" id="GO:0000155">
    <property type="term" value="F:phosphorelay sensor kinase activity"/>
    <property type="evidence" value="ECO:0007669"/>
    <property type="project" value="InterPro"/>
</dbReference>
<keyword evidence="13" id="KW-1133">Transmembrane helix</keyword>
<keyword evidence="5" id="KW-1003">Cell membrane</keyword>
<dbReference type="CDD" id="cd00082">
    <property type="entry name" value="HisKA"/>
    <property type="match status" value="1"/>
</dbReference>
<evidence type="ECO:0000259" key="15">
    <source>
        <dbReference type="PROSITE" id="PS50112"/>
    </source>
</evidence>
<dbReference type="GO" id="GO:0004721">
    <property type="term" value="F:phosphoprotein phosphatase activity"/>
    <property type="evidence" value="ECO:0007669"/>
    <property type="project" value="TreeGrafter"/>
</dbReference>
<protein>
    <recommendedName>
        <fullName evidence="4">histidine kinase</fullName>
        <ecNumber evidence="4">2.7.13.3</ecNumber>
    </recommendedName>
</protein>
<feature type="transmembrane region" description="Helical" evidence="13">
    <location>
        <begin position="77"/>
        <end position="94"/>
    </location>
</feature>
<keyword evidence="12 13" id="KW-0472">Membrane</keyword>
<dbReference type="InterPro" id="IPR000014">
    <property type="entry name" value="PAS"/>
</dbReference>
<dbReference type="EC" id="2.7.13.3" evidence="4"/>
<dbReference type="CDD" id="cd16922">
    <property type="entry name" value="HATPase_EvgS-ArcB-TorS-like"/>
    <property type="match status" value="1"/>
</dbReference>
<dbReference type="FunFam" id="3.30.565.10:FF:000023">
    <property type="entry name" value="PAS domain-containing sensor histidine kinase"/>
    <property type="match status" value="1"/>
</dbReference>
<gene>
    <name evidence="16" type="ORF">UU65_C0001G0237</name>
</gene>
<accession>A0A0G0WCP6</accession>
<dbReference type="GO" id="GO:0016036">
    <property type="term" value="P:cellular response to phosphate starvation"/>
    <property type="evidence" value="ECO:0007669"/>
    <property type="project" value="TreeGrafter"/>
</dbReference>
<dbReference type="InterPro" id="IPR003594">
    <property type="entry name" value="HATPase_dom"/>
</dbReference>
<evidence type="ECO:0000259" key="14">
    <source>
        <dbReference type="PROSITE" id="PS50109"/>
    </source>
</evidence>
<dbReference type="InterPro" id="IPR003661">
    <property type="entry name" value="HisK_dim/P_dom"/>
</dbReference>
<dbReference type="InterPro" id="IPR013767">
    <property type="entry name" value="PAS_fold"/>
</dbReference>
<dbReference type="InterPro" id="IPR050351">
    <property type="entry name" value="BphY/WalK/GraS-like"/>
</dbReference>
<keyword evidence="9 16" id="KW-0418">Kinase</keyword>
<dbReference type="SUPFAM" id="SSF55874">
    <property type="entry name" value="ATPase domain of HSP90 chaperone/DNA topoisomerase II/histidine kinase"/>
    <property type="match status" value="1"/>
</dbReference>
<evidence type="ECO:0000313" key="16">
    <source>
        <dbReference type="EMBL" id="KKS09832.1"/>
    </source>
</evidence>
<feature type="domain" description="PAS" evidence="15">
    <location>
        <begin position="171"/>
        <end position="215"/>
    </location>
</feature>
<keyword evidence="8" id="KW-0547">Nucleotide-binding</keyword>
<dbReference type="SMART" id="SM00388">
    <property type="entry name" value="HisKA"/>
    <property type="match status" value="1"/>
</dbReference>
<evidence type="ECO:0000256" key="3">
    <source>
        <dbReference type="ARBA" id="ARBA00004314"/>
    </source>
</evidence>
<evidence type="ECO:0000256" key="13">
    <source>
        <dbReference type="SAM" id="Phobius"/>
    </source>
</evidence>
<feature type="transmembrane region" description="Helical" evidence="13">
    <location>
        <begin position="27"/>
        <end position="47"/>
    </location>
</feature>
<comment type="subcellular location">
    <subcellularLocation>
        <location evidence="2">Cell membrane</location>
    </subcellularLocation>
    <subcellularLocation>
        <location evidence="3">Membrane raft</location>
        <topology evidence="3">Multi-pass membrane protein</topology>
    </subcellularLocation>
</comment>
<dbReference type="InterPro" id="IPR005467">
    <property type="entry name" value="His_kinase_dom"/>
</dbReference>
<evidence type="ECO:0000256" key="10">
    <source>
        <dbReference type="ARBA" id="ARBA00022840"/>
    </source>
</evidence>
<dbReference type="Gene3D" id="3.30.450.20">
    <property type="entry name" value="PAS domain"/>
    <property type="match status" value="1"/>
</dbReference>
<keyword evidence="6" id="KW-0597">Phosphoprotein</keyword>
<organism evidence="16 17">
    <name type="scientific">candidate division CPR2 bacterium GW2011_GWC1_41_48</name>
    <dbReference type="NCBI Taxonomy" id="1618344"/>
    <lineage>
        <taxon>Bacteria</taxon>
        <taxon>Bacteria division CPR2</taxon>
    </lineage>
</organism>
<proteinExistence type="predicted"/>
<dbReference type="FunFam" id="1.10.287.130:FF:000001">
    <property type="entry name" value="Two-component sensor histidine kinase"/>
    <property type="match status" value="1"/>
</dbReference>
<evidence type="ECO:0000256" key="8">
    <source>
        <dbReference type="ARBA" id="ARBA00022741"/>
    </source>
</evidence>
<reference evidence="16 17" key="1">
    <citation type="journal article" date="2015" name="Nature">
        <title>rRNA introns, odd ribosomes, and small enigmatic genomes across a large radiation of phyla.</title>
        <authorList>
            <person name="Brown C.T."/>
            <person name="Hug L.A."/>
            <person name="Thomas B.C."/>
            <person name="Sharon I."/>
            <person name="Castelle C.J."/>
            <person name="Singh A."/>
            <person name="Wilkins M.J."/>
            <person name="Williams K.H."/>
            <person name="Banfield J.F."/>
        </authorList>
    </citation>
    <scope>NUCLEOTIDE SEQUENCE [LARGE SCALE GENOMIC DNA]</scope>
</reference>
<dbReference type="EMBL" id="LCBL01000001">
    <property type="protein sequence ID" value="KKS09832.1"/>
    <property type="molecule type" value="Genomic_DNA"/>
</dbReference>
<dbReference type="PROSITE" id="PS50109">
    <property type="entry name" value="HIS_KIN"/>
    <property type="match status" value="1"/>
</dbReference>
<evidence type="ECO:0000256" key="9">
    <source>
        <dbReference type="ARBA" id="ARBA00022777"/>
    </source>
</evidence>
<dbReference type="Gene3D" id="1.10.287.130">
    <property type="match status" value="1"/>
</dbReference>
<dbReference type="InterPro" id="IPR035965">
    <property type="entry name" value="PAS-like_dom_sf"/>
</dbReference>
<dbReference type="NCBIfam" id="TIGR00229">
    <property type="entry name" value="sensory_box"/>
    <property type="match status" value="1"/>
</dbReference>
<dbReference type="GO" id="GO:0045121">
    <property type="term" value="C:membrane raft"/>
    <property type="evidence" value="ECO:0007669"/>
    <property type="project" value="UniProtKB-SubCell"/>
</dbReference>
<dbReference type="AlphaFoldDB" id="A0A0G0WCP6"/>
<dbReference type="InterPro" id="IPR036097">
    <property type="entry name" value="HisK_dim/P_sf"/>
</dbReference>
<evidence type="ECO:0000256" key="7">
    <source>
        <dbReference type="ARBA" id="ARBA00022679"/>
    </source>
</evidence>
<dbReference type="Pfam" id="PF02518">
    <property type="entry name" value="HATPase_c"/>
    <property type="match status" value="1"/>
</dbReference>
<evidence type="ECO:0000256" key="5">
    <source>
        <dbReference type="ARBA" id="ARBA00022475"/>
    </source>
</evidence>
<dbReference type="PROSITE" id="PS50112">
    <property type="entry name" value="PAS"/>
    <property type="match status" value="1"/>
</dbReference>
<dbReference type="Pfam" id="PF00512">
    <property type="entry name" value="HisKA"/>
    <property type="match status" value="1"/>
</dbReference>
<evidence type="ECO:0000256" key="2">
    <source>
        <dbReference type="ARBA" id="ARBA00004236"/>
    </source>
</evidence>
<dbReference type="PANTHER" id="PTHR45453">
    <property type="entry name" value="PHOSPHATE REGULON SENSOR PROTEIN PHOR"/>
    <property type="match status" value="1"/>
</dbReference>
<feature type="domain" description="Histidine kinase" evidence="14">
    <location>
        <begin position="306"/>
        <end position="534"/>
    </location>
</feature>
<dbReference type="Proteomes" id="UP000033869">
    <property type="component" value="Unassembled WGS sequence"/>
</dbReference>
<dbReference type="GO" id="GO:0005524">
    <property type="term" value="F:ATP binding"/>
    <property type="evidence" value="ECO:0007669"/>
    <property type="project" value="UniProtKB-KW"/>
</dbReference>
<comment type="caution">
    <text evidence="16">The sequence shown here is derived from an EMBL/GenBank/DDBJ whole genome shotgun (WGS) entry which is preliminary data.</text>
</comment>
<dbReference type="GO" id="GO:0005886">
    <property type="term" value="C:plasma membrane"/>
    <property type="evidence" value="ECO:0007669"/>
    <property type="project" value="UniProtKB-SubCell"/>
</dbReference>
<keyword evidence="10" id="KW-0067">ATP-binding</keyword>
<dbReference type="SUPFAM" id="SSF47384">
    <property type="entry name" value="Homodimeric domain of signal transducing histidine kinase"/>
    <property type="match status" value="1"/>
</dbReference>
<comment type="catalytic activity">
    <reaction evidence="1">
        <text>ATP + protein L-histidine = ADP + protein N-phospho-L-histidine.</text>
        <dbReference type="EC" id="2.7.13.3"/>
    </reaction>
</comment>
<dbReference type="SMART" id="SM00091">
    <property type="entry name" value="PAS"/>
    <property type="match status" value="1"/>
</dbReference>
<keyword evidence="11" id="KW-0902">Two-component regulatory system</keyword>
<keyword evidence="13" id="KW-0812">Transmembrane</keyword>
<sequence>MVGGLVVIFTYTLIYFAYPESDSTPYLIIYIVTLALTLYNIALAGIFKKNSNRLFLRTEVALYGIIGFLFLDLTGGIGSPYLFIVYFAIVFAFLNSRISGYLTAGSTVFYLIFISLIENQPISVNNVKIVIPQIVGIGFASVISSYYGGFLKNTLSEKSQMQGMVQKLTADKSKDDAILSCMADGVYAVDEDRKIIIFNKAAEDLTGWKAEDAIGLNCSTVMKLKDDQDLNICEKSCPMLISWSSGESVVKNDMCFINKYKKTIQVSGSYAPIKNLSGNTTGGLCVFRDVTKQKQLERQKDEFISTASHEMRTPLTAMEGYIDLATNPKIAKIDEKAKEYLDKAHSQVLGMSRLMKDLLNISKIEEGKFELSKQSFEIKDLISSVIETLNKMATEKGLKLKFNESNISFAGKKAIGVSTKIMADPDKAREVLNNLTENAIKYTKEGHIEVSVTYDQDFATICVADTGIGISPDDQKHIFQKFYQVADYETREVGGTGLGLYITRSMVEMNGGKIWVESKKGQGSKFFFTIPRSID</sequence>
<dbReference type="CDD" id="cd00130">
    <property type="entry name" value="PAS"/>
    <property type="match status" value="1"/>
</dbReference>
<dbReference type="SUPFAM" id="SSF55785">
    <property type="entry name" value="PYP-like sensor domain (PAS domain)"/>
    <property type="match status" value="1"/>
</dbReference>
<dbReference type="PRINTS" id="PR00344">
    <property type="entry name" value="BCTRLSENSOR"/>
</dbReference>
<evidence type="ECO:0000256" key="6">
    <source>
        <dbReference type="ARBA" id="ARBA00022553"/>
    </source>
</evidence>
<dbReference type="SMART" id="SM00387">
    <property type="entry name" value="HATPase_c"/>
    <property type="match status" value="1"/>
</dbReference>
<evidence type="ECO:0000256" key="4">
    <source>
        <dbReference type="ARBA" id="ARBA00012438"/>
    </source>
</evidence>
<evidence type="ECO:0000256" key="11">
    <source>
        <dbReference type="ARBA" id="ARBA00023012"/>
    </source>
</evidence>
<feature type="transmembrane region" description="Helical" evidence="13">
    <location>
        <begin position="101"/>
        <end position="117"/>
    </location>
</feature>
<dbReference type="InterPro" id="IPR036890">
    <property type="entry name" value="HATPase_C_sf"/>
</dbReference>
<dbReference type="PANTHER" id="PTHR45453:SF1">
    <property type="entry name" value="PHOSPHATE REGULON SENSOR PROTEIN PHOR"/>
    <property type="match status" value="1"/>
</dbReference>
<dbReference type="Gene3D" id="3.30.565.10">
    <property type="entry name" value="Histidine kinase-like ATPase, C-terminal domain"/>
    <property type="match status" value="1"/>
</dbReference>
<name>A0A0G0WCP6_UNCC2</name>
<dbReference type="GO" id="GO:0006355">
    <property type="term" value="P:regulation of DNA-templated transcription"/>
    <property type="evidence" value="ECO:0007669"/>
    <property type="project" value="InterPro"/>
</dbReference>